<evidence type="ECO:0000313" key="3">
    <source>
        <dbReference type="Proteomes" id="UP001066276"/>
    </source>
</evidence>
<organism evidence="2 3">
    <name type="scientific">Pleurodeles waltl</name>
    <name type="common">Iberian ribbed newt</name>
    <dbReference type="NCBI Taxonomy" id="8319"/>
    <lineage>
        <taxon>Eukaryota</taxon>
        <taxon>Metazoa</taxon>
        <taxon>Chordata</taxon>
        <taxon>Craniata</taxon>
        <taxon>Vertebrata</taxon>
        <taxon>Euteleostomi</taxon>
        <taxon>Amphibia</taxon>
        <taxon>Batrachia</taxon>
        <taxon>Caudata</taxon>
        <taxon>Salamandroidea</taxon>
        <taxon>Salamandridae</taxon>
        <taxon>Pleurodelinae</taxon>
        <taxon>Pleurodeles</taxon>
    </lineage>
</organism>
<keyword evidence="3" id="KW-1185">Reference proteome</keyword>
<name>A0AAV7LP65_PLEWA</name>
<protein>
    <submittedName>
        <fullName evidence="2">Uncharacterized protein</fullName>
    </submittedName>
</protein>
<dbReference type="EMBL" id="JANPWB010000015">
    <property type="protein sequence ID" value="KAJ1092192.1"/>
    <property type="molecule type" value="Genomic_DNA"/>
</dbReference>
<proteinExistence type="predicted"/>
<evidence type="ECO:0000313" key="2">
    <source>
        <dbReference type="EMBL" id="KAJ1092192.1"/>
    </source>
</evidence>
<feature type="region of interest" description="Disordered" evidence="1">
    <location>
        <begin position="1"/>
        <end position="144"/>
    </location>
</feature>
<dbReference type="AlphaFoldDB" id="A0AAV7LP65"/>
<dbReference type="Proteomes" id="UP001066276">
    <property type="component" value="Chromosome 11"/>
</dbReference>
<evidence type="ECO:0000256" key="1">
    <source>
        <dbReference type="SAM" id="MobiDB-lite"/>
    </source>
</evidence>
<sequence length="144" mass="14899">MRRGTAAASEPVRLAQAPAHTASDQGWARGSCVPDGEARRGPAVERAALVSNSGSQLPVAARARLPPPLHSSGRPATARLGRGTVHTDHPSRRVRPQAPQLGCPGVPATATRKSPRGDPGGLLRRHATAAPPTAGEARSCVLRR</sequence>
<reference evidence="2" key="1">
    <citation type="journal article" date="2022" name="bioRxiv">
        <title>Sequencing and chromosome-scale assembly of the giantPleurodeles waltlgenome.</title>
        <authorList>
            <person name="Brown T."/>
            <person name="Elewa A."/>
            <person name="Iarovenko S."/>
            <person name="Subramanian E."/>
            <person name="Araus A.J."/>
            <person name="Petzold A."/>
            <person name="Susuki M."/>
            <person name="Suzuki K.-i.T."/>
            <person name="Hayashi T."/>
            <person name="Toyoda A."/>
            <person name="Oliveira C."/>
            <person name="Osipova E."/>
            <person name="Leigh N.D."/>
            <person name="Simon A."/>
            <person name="Yun M.H."/>
        </authorList>
    </citation>
    <scope>NUCLEOTIDE SEQUENCE</scope>
    <source>
        <strain evidence="2">20211129_DDA</strain>
        <tissue evidence="2">Liver</tissue>
    </source>
</reference>
<comment type="caution">
    <text evidence="2">The sequence shown here is derived from an EMBL/GenBank/DDBJ whole genome shotgun (WGS) entry which is preliminary data.</text>
</comment>
<gene>
    <name evidence="2" type="ORF">NDU88_005304</name>
</gene>
<accession>A0AAV7LP65</accession>